<reference evidence="1" key="1">
    <citation type="submission" date="2021-02" db="EMBL/GenBank/DDBJ databases">
        <title>Psilocybe cubensis genome.</title>
        <authorList>
            <person name="Mckernan K.J."/>
            <person name="Crawford S."/>
            <person name="Trippe A."/>
            <person name="Kane L.T."/>
            <person name="Mclaughlin S."/>
        </authorList>
    </citation>
    <scope>NUCLEOTIDE SEQUENCE [LARGE SCALE GENOMIC DNA]</scope>
    <source>
        <strain evidence="1">MGC-MH-2018</strain>
    </source>
</reference>
<dbReference type="EMBL" id="JAFIQS010000006">
    <property type="protein sequence ID" value="KAG5168161.1"/>
    <property type="molecule type" value="Genomic_DNA"/>
</dbReference>
<evidence type="ECO:0000313" key="1">
    <source>
        <dbReference type="EMBL" id="KAG5168161.1"/>
    </source>
</evidence>
<dbReference type="AlphaFoldDB" id="A0A8H7XUZ4"/>
<comment type="caution">
    <text evidence="1">The sequence shown here is derived from an EMBL/GenBank/DDBJ whole genome shotgun (WGS) entry which is preliminary data.</text>
</comment>
<gene>
    <name evidence="1" type="ORF">JR316_006754</name>
</gene>
<name>A0A8H7XUZ4_PSICU</name>
<dbReference type="OrthoDB" id="2107640at2759"/>
<accession>A0A8H7XUZ4</accession>
<protein>
    <submittedName>
        <fullName evidence="1">Uncharacterized protein</fullName>
    </submittedName>
</protein>
<proteinExistence type="predicted"/>
<organism evidence="1">
    <name type="scientific">Psilocybe cubensis</name>
    <name type="common">Psychedelic mushroom</name>
    <name type="synonym">Stropharia cubensis</name>
    <dbReference type="NCBI Taxonomy" id="181762"/>
    <lineage>
        <taxon>Eukaryota</taxon>
        <taxon>Fungi</taxon>
        <taxon>Dikarya</taxon>
        <taxon>Basidiomycota</taxon>
        <taxon>Agaricomycotina</taxon>
        <taxon>Agaricomycetes</taxon>
        <taxon>Agaricomycetidae</taxon>
        <taxon>Agaricales</taxon>
        <taxon>Agaricineae</taxon>
        <taxon>Strophariaceae</taxon>
        <taxon>Psilocybe</taxon>
    </lineage>
</organism>
<sequence length="532" mass="59877">MVLPLLLSDPSTSLRYGDIGKTVLHCLHVIHSMERAMSIFLEAVTYESLRLDDCSPPPTFSFSAFDAHVGDCACQTRAQMFWDLFSLYKVEENKRALANAITVLKSVKSNTVKLLEEIELNRAKPRSPSLMTLTTHQAVWKRIGFLSFLDLSTKDPEECIKPCHDAALRGGARSGHRHRDIVVDTEWKPDDIVFVSRLLTMCNMLSEFRFASIEAGPPARVKVRVDLPLMYERNARELDDLNVCNKRRIDFHIQSLSKTNRQTEAMQIYVSRVTADWVRKAAITGSGSWRCFPDSFFATNDRKITCVAAYASFLVVREAWLKSRIPILMMVQHFCSHGGYRNLYCRIVPNPAADMTAKDYSALGDVQWFDIEVLTVDQIASAPWNKTPHTIIIGMSCQGTIEDFRLRLLESQQGLLPAHHRCGQVDECALAIECTNISHLVSHFFSQHEQFPFVLPGGEDEIERVGSALECSLGPDAKHAFAMGRVGAEKFGTGRSARLATIEHIFLEYPCVFANDMKKVGEKPQVLGCQLE</sequence>